<name>A0A5B0R558_PUCGR</name>
<dbReference type="Proteomes" id="UP000325313">
    <property type="component" value="Unassembled WGS sequence"/>
</dbReference>
<feature type="chain" id="PRO_5023134966" description="Secreted protein" evidence="1">
    <location>
        <begin position="27"/>
        <end position="155"/>
    </location>
</feature>
<evidence type="ECO:0000256" key="1">
    <source>
        <dbReference type="SAM" id="SignalP"/>
    </source>
</evidence>
<keyword evidence="1" id="KW-0732">Signal</keyword>
<sequence length="155" mass="17051">MFKAKASLLTAYVVCVIALLSSSVQLSEVPKSLLPRAGTMQQCSYGLESSCYVTEDRLFKCGQCYTGPSRSSAPLSKMTWNDCYRIPTPNLGAQSHVKVTQTNFFHTKDANTLVVGGRDASTSLDSTYECSKAANPQRPCEHMYLQFIMKPRCTG</sequence>
<comment type="caution">
    <text evidence="2">The sequence shown here is derived from an EMBL/GenBank/DDBJ whole genome shotgun (WGS) entry which is preliminary data.</text>
</comment>
<evidence type="ECO:0008006" key="4">
    <source>
        <dbReference type="Google" id="ProtNLM"/>
    </source>
</evidence>
<accession>A0A5B0R558</accession>
<reference evidence="2 3" key="1">
    <citation type="submission" date="2019-05" db="EMBL/GenBank/DDBJ databases">
        <title>Emergence of the Ug99 lineage of the wheat stem rust pathogen through somatic hybridization.</title>
        <authorList>
            <person name="Li F."/>
            <person name="Upadhyaya N.M."/>
            <person name="Sperschneider J."/>
            <person name="Matny O."/>
            <person name="Nguyen-Phuc H."/>
            <person name="Mago R."/>
            <person name="Raley C."/>
            <person name="Miller M.E."/>
            <person name="Silverstein K.A.T."/>
            <person name="Henningsen E."/>
            <person name="Hirsch C.D."/>
            <person name="Visser B."/>
            <person name="Pretorius Z.A."/>
            <person name="Steffenson B.J."/>
            <person name="Schwessinger B."/>
            <person name="Dodds P.N."/>
            <person name="Figueroa M."/>
        </authorList>
    </citation>
    <scope>NUCLEOTIDE SEQUENCE [LARGE SCALE GENOMIC DNA]</scope>
    <source>
        <strain evidence="2 3">Ug99</strain>
    </source>
</reference>
<feature type="signal peptide" evidence="1">
    <location>
        <begin position="1"/>
        <end position="26"/>
    </location>
</feature>
<organism evidence="2 3">
    <name type="scientific">Puccinia graminis f. sp. tritici</name>
    <dbReference type="NCBI Taxonomy" id="56615"/>
    <lineage>
        <taxon>Eukaryota</taxon>
        <taxon>Fungi</taxon>
        <taxon>Dikarya</taxon>
        <taxon>Basidiomycota</taxon>
        <taxon>Pucciniomycotina</taxon>
        <taxon>Pucciniomycetes</taxon>
        <taxon>Pucciniales</taxon>
        <taxon>Pucciniaceae</taxon>
        <taxon>Puccinia</taxon>
    </lineage>
</organism>
<dbReference type="AlphaFoldDB" id="A0A5B0R558"/>
<dbReference type="EMBL" id="VDEP01000243">
    <property type="protein sequence ID" value="KAA1120509.1"/>
    <property type="molecule type" value="Genomic_DNA"/>
</dbReference>
<evidence type="ECO:0000313" key="3">
    <source>
        <dbReference type="Proteomes" id="UP000325313"/>
    </source>
</evidence>
<proteinExistence type="predicted"/>
<gene>
    <name evidence="2" type="ORF">PGTUg99_009035</name>
</gene>
<protein>
    <recommendedName>
        <fullName evidence="4">Secreted protein</fullName>
    </recommendedName>
</protein>
<evidence type="ECO:0000313" key="2">
    <source>
        <dbReference type="EMBL" id="KAA1120509.1"/>
    </source>
</evidence>